<dbReference type="Proteomes" id="UP000044071">
    <property type="component" value="Unassembled WGS sequence"/>
</dbReference>
<organism evidence="1 2">
    <name type="scientific">Legionella massiliensis</name>
    <dbReference type="NCBI Taxonomy" id="1034943"/>
    <lineage>
        <taxon>Bacteria</taxon>
        <taxon>Pseudomonadati</taxon>
        <taxon>Pseudomonadota</taxon>
        <taxon>Gammaproteobacteria</taxon>
        <taxon>Legionellales</taxon>
        <taxon>Legionellaceae</taxon>
        <taxon>Legionella</taxon>
    </lineage>
</organism>
<proteinExistence type="predicted"/>
<evidence type="ECO:0000313" key="1">
    <source>
        <dbReference type="EMBL" id="CDZ77389.1"/>
    </source>
</evidence>
<protein>
    <submittedName>
        <fullName evidence="1">Uncharacterized protein</fullName>
    </submittedName>
</protein>
<dbReference type="OrthoDB" id="5637630at2"/>
<dbReference type="EMBL" id="CCSB01000002">
    <property type="protein sequence ID" value="CDZ77389.1"/>
    <property type="molecule type" value="Genomic_DNA"/>
</dbReference>
<dbReference type="RefSeq" id="WP_043873933.1">
    <property type="nucleotide sequence ID" value="NZ_CCVW01000002.1"/>
</dbReference>
<gene>
    <name evidence="1" type="ORF">BN59_01672</name>
</gene>
<dbReference type="eggNOG" id="ENOG5031DVJ">
    <property type="taxonomic scope" value="Bacteria"/>
</dbReference>
<dbReference type="STRING" id="1034943.BN59_01672"/>
<dbReference type="AlphaFoldDB" id="A0A078L010"/>
<reference evidence="1 2" key="1">
    <citation type="submission" date="2014-06" db="EMBL/GenBank/DDBJ databases">
        <authorList>
            <person name="Urmite Genomes Urmite Genomes"/>
        </authorList>
    </citation>
    <scope>NUCLEOTIDE SEQUENCE [LARGE SCALE GENOMIC DNA]</scope>
</reference>
<evidence type="ECO:0000313" key="2">
    <source>
        <dbReference type="Proteomes" id="UP000044071"/>
    </source>
</evidence>
<keyword evidence="2" id="KW-1185">Reference proteome</keyword>
<sequence>MKIAFLVSSNGDAELAYKTIKVIETKPEHHEVVLIALSKVIQKSVDSFQSPLVVEKKALAEILQLDSESCPELHCESEQIQSIVHYIKGQDIAQAYIGVPSVSKNQIPLQVAECLNEIPVLMAYEFMFKPEGHELWEYLPALTTKSNLQWALPLDTAREDFSPELKAGIIGHLSIDNAYATQAPSLEKLDATRGLLKIGVAQQLAFLSATTQDLAVDTGFLDCLLTELPNHPGMQLRLGLHPGTKDYIDAYVKAILDVYANHLNAALQFKIILPDNLVEHFKSPDLTINNPAYQSVFQRVNVSGAEAAAAANRIAQAVPGALLNQAALEGKPAYSHLGKPYLPEQYFANSIATFFTASPKEPPKRVDLGLNEQSAAENCAAFLLK</sequence>
<name>A0A078L010_9GAMM</name>
<accession>A0A078L010</accession>